<comment type="caution">
    <text evidence="1">The sequence shown here is derived from an EMBL/GenBank/DDBJ whole genome shotgun (WGS) entry which is preliminary data.</text>
</comment>
<evidence type="ECO:0008006" key="3">
    <source>
        <dbReference type="Google" id="ProtNLM"/>
    </source>
</evidence>
<dbReference type="InterPro" id="IPR052159">
    <property type="entry name" value="Competence_DNA_uptake"/>
</dbReference>
<dbReference type="InterPro" id="IPR036866">
    <property type="entry name" value="RibonucZ/Hydroxyglut_hydro"/>
</dbReference>
<proteinExistence type="predicted"/>
<dbReference type="SUPFAM" id="SSF56281">
    <property type="entry name" value="Metallo-hydrolase/oxidoreductase"/>
    <property type="match status" value="1"/>
</dbReference>
<gene>
    <name evidence="1" type="ORF">C5O25_11920</name>
</gene>
<dbReference type="PANTHER" id="PTHR30619">
    <property type="entry name" value="DNA INTERNALIZATION/COMPETENCE PROTEIN COMEC/REC2"/>
    <property type="match status" value="1"/>
</dbReference>
<name>A0A2V1ITZ8_9BACT</name>
<protein>
    <recommendedName>
        <fullName evidence="3">MBL fold metallo-hydrolase</fullName>
    </recommendedName>
</protein>
<organism evidence="1 2">
    <name type="scientific">Paramuribaculum intestinale</name>
    <dbReference type="NCBI Taxonomy" id="2094151"/>
    <lineage>
        <taxon>Bacteria</taxon>
        <taxon>Pseudomonadati</taxon>
        <taxon>Bacteroidota</taxon>
        <taxon>Bacteroidia</taxon>
        <taxon>Bacteroidales</taxon>
        <taxon>Muribaculaceae</taxon>
        <taxon>Paramuribaculum</taxon>
    </lineage>
</organism>
<dbReference type="AlphaFoldDB" id="A0A2V1ITZ8"/>
<dbReference type="EMBL" id="PUBV01000043">
    <property type="protein sequence ID" value="PWB05946.1"/>
    <property type="molecule type" value="Genomic_DNA"/>
</dbReference>
<reference evidence="2" key="1">
    <citation type="submission" date="2018-02" db="EMBL/GenBank/DDBJ databases">
        <authorList>
            <person name="Clavel T."/>
            <person name="Strowig T."/>
        </authorList>
    </citation>
    <scope>NUCLEOTIDE SEQUENCE [LARGE SCALE GENOMIC DNA]</scope>
    <source>
        <strain evidence="2">DSM 100764</strain>
    </source>
</reference>
<dbReference type="Proteomes" id="UP000244925">
    <property type="component" value="Unassembled WGS sequence"/>
</dbReference>
<sequence length="341" mass="38985">MQIVERTFYRVGNGLFGMEHTNDIISVYDCGSTNQRLVNNAIDRAAKAYPRDIPIDNIFISHYDKDHVNGLLRFLQEYTQVRRVILPMIPNLTRVINSSSTSNRFLSDFIIDPEAYIRNVSPQTNVIFVDATDRDNNINDRIQDSEEINLSYIENGATVPSRFQIFTINDWIYIIYNRRLLNDAEIATFMKKLGLPPTATTDEIISVLKQKGTSLKKSLDQVLTNNEIENLNDYSMVVWSGRKDLCHGCLYTGDYNAKKYHKELANIYGRLRSHTDIIQIPHHGSINNFRPEICSQNSIHVVSASKGPYKSRQIVNPNSVITTIRNSGFICSDTRTKDITI</sequence>
<dbReference type="PANTHER" id="PTHR30619:SF1">
    <property type="entry name" value="RECOMBINATION PROTEIN 2"/>
    <property type="match status" value="1"/>
</dbReference>
<evidence type="ECO:0000313" key="2">
    <source>
        <dbReference type="Proteomes" id="UP000244925"/>
    </source>
</evidence>
<evidence type="ECO:0000313" key="1">
    <source>
        <dbReference type="EMBL" id="PWB05946.1"/>
    </source>
</evidence>
<dbReference type="Gene3D" id="3.60.15.10">
    <property type="entry name" value="Ribonuclease Z/Hydroxyacylglutathione hydrolase-like"/>
    <property type="match status" value="1"/>
</dbReference>
<accession>A0A2V1ITZ8</accession>
<keyword evidence="2" id="KW-1185">Reference proteome</keyword>